<protein>
    <submittedName>
        <fullName evidence="1">Carboxyvinyl-carboxyphosphonate phosphorylmutase</fullName>
    </submittedName>
</protein>
<dbReference type="InterPro" id="IPR040442">
    <property type="entry name" value="Pyrv_kinase-like_dom_sf"/>
</dbReference>
<dbReference type="OrthoDB" id="9780430at2"/>
<name>A0A344L971_9PSEU</name>
<dbReference type="InterPro" id="IPR039556">
    <property type="entry name" value="ICL/PEPM"/>
</dbReference>
<organism evidence="1 2">
    <name type="scientific">Amycolatopsis albispora</name>
    <dbReference type="NCBI Taxonomy" id="1804986"/>
    <lineage>
        <taxon>Bacteria</taxon>
        <taxon>Bacillati</taxon>
        <taxon>Actinomycetota</taxon>
        <taxon>Actinomycetes</taxon>
        <taxon>Pseudonocardiales</taxon>
        <taxon>Pseudonocardiaceae</taxon>
        <taxon>Amycolatopsis</taxon>
    </lineage>
</organism>
<dbReference type="PANTHER" id="PTHR42905:SF16">
    <property type="entry name" value="CARBOXYPHOSPHONOENOLPYRUVATE PHOSPHONOMUTASE-LIKE PROTEIN (AFU_ORTHOLOGUE AFUA_5G07230)"/>
    <property type="match status" value="1"/>
</dbReference>
<dbReference type="GO" id="GO:0003824">
    <property type="term" value="F:catalytic activity"/>
    <property type="evidence" value="ECO:0007669"/>
    <property type="project" value="InterPro"/>
</dbReference>
<reference evidence="1 2" key="1">
    <citation type="submission" date="2016-04" db="EMBL/GenBank/DDBJ databases">
        <title>Complete genome sequence and analysis of deep-sea sediment isolate, Amycolatopsis sp. WP1.</title>
        <authorList>
            <person name="Wang H."/>
            <person name="Chen S."/>
            <person name="Wu Q."/>
        </authorList>
    </citation>
    <scope>NUCLEOTIDE SEQUENCE [LARGE SCALE GENOMIC DNA]</scope>
    <source>
        <strain evidence="1 2">WP1</strain>
    </source>
</reference>
<dbReference type="Gene3D" id="3.20.20.60">
    <property type="entry name" value="Phosphoenolpyruvate-binding domains"/>
    <property type="match status" value="1"/>
</dbReference>
<dbReference type="RefSeq" id="WP_113693848.1">
    <property type="nucleotide sequence ID" value="NZ_CP015163.1"/>
</dbReference>
<dbReference type="Pfam" id="PF13714">
    <property type="entry name" value="PEP_mutase"/>
    <property type="match status" value="1"/>
</dbReference>
<gene>
    <name evidence="1" type="ORF">A4R43_20520</name>
</gene>
<dbReference type="SUPFAM" id="SSF51621">
    <property type="entry name" value="Phosphoenolpyruvate/pyruvate domain"/>
    <property type="match status" value="1"/>
</dbReference>
<accession>A0A344L971</accession>
<dbReference type="EMBL" id="CP015163">
    <property type="protein sequence ID" value="AXB44595.1"/>
    <property type="molecule type" value="Genomic_DNA"/>
</dbReference>
<evidence type="ECO:0000313" key="1">
    <source>
        <dbReference type="EMBL" id="AXB44595.1"/>
    </source>
</evidence>
<dbReference type="InterPro" id="IPR015813">
    <property type="entry name" value="Pyrv/PenolPyrv_kinase-like_dom"/>
</dbReference>
<evidence type="ECO:0000313" key="2">
    <source>
        <dbReference type="Proteomes" id="UP000250434"/>
    </source>
</evidence>
<dbReference type="CDD" id="cd00377">
    <property type="entry name" value="ICL_PEPM"/>
    <property type="match status" value="1"/>
</dbReference>
<proteinExistence type="predicted"/>
<keyword evidence="2" id="KW-1185">Reference proteome</keyword>
<dbReference type="KEGG" id="aab:A4R43_20520"/>
<dbReference type="PANTHER" id="PTHR42905">
    <property type="entry name" value="PHOSPHOENOLPYRUVATE CARBOXYLASE"/>
    <property type="match status" value="1"/>
</dbReference>
<dbReference type="AlphaFoldDB" id="A0A344L971"/>
<dbReference type="Proteomes" id="UP000250434">
    <property type="component" value="Chromosome"/>
</dbReference>
<sequence>MTAAKLRELHLPGRPLVLPNVWDADSARLVVAAGFPVVATSSAAVAESLGYADGQGAPVAEMFAAAARITRVVDVPVTVDAESGYGLAAAELAGRLREIGAVGCNLEDTEPGRGVRPVEEQAELLGAVREAAGDGLVINARVDVFLGAEDEKAVLDDAVERARKYLAAGADCVYPIHVRSAEVLRAFVAAVSPAAVNATLFPGGPQRAELAELGVARISLGAGLWRAGRVWLAERLADLG</sequence>